<keyword evidence="1" id="KW-0472">Membrane</keyword>
<organism evidence="2 3">
    <name type="scientific">Trichinella patagoniensis</name>
    <dbReference type="NCBI Taxonomy" id="990121"/>
    <lineage>
        <taxon>Eukaryota</taxon>
        <taxon>Metazoa</taxon>
        <taxon>Ecdysozoa</taxon>
        <taxon>Nematoda</taxon>
        <taxon>Enoplea</taxon>
        <taxon>Dorylaimia</taxon>
        <taxon>Trichinellida</taxon>
        <taxon>Trichinellidae</taxon>
        <taxon>Trichinella</taxon>
    </lineage>
</organism>
<dbReference type="EMBL" id="JYDQ01000007">
    <property type="protein sequence ID" value="KRY22823.1"/>
    <property type="molecule type" value="Genomic_DNA"/>
</dbReference>
<evidence type="ECO:0000313" key="3">
    <source>
        <dbReference type="Proteomes" id="UP000054783"/>
    </source>
</evidence>
<accession>A0A0V1ADA8</accession>
<dbReference type="Proteomes" id="UP000054783">
    <property type="component" value="Unassembled WGS sequence"/>
</dbReference>
<sequence>LEVAGWKKSSTERHILIILGQLLIIEVPAKHQQHLGRAEINGDRYWSAFHYLHPLPGNKLARGLCVFIMLFSWLYSTFI</sequence>
<comment type="caution">
    <text evidence="2">The sequence shown here is derived from an EMBL/GenBank/DDBJ whole genome shotgun (WGS) entry which is preliminary data.</text>
</comment>
<evidence type="ECO:0000313" key="2">
    <source>
        <dbReference type="EMBL" id="KRY22823.1"/>
    </source>
</evidence>
<reference evidence="2 3" key="1">
    <citation type="submission" date="2015-01" db="EMBL/GenBank/DDBJ databases">
        <title>Evolution of Trichinella species and genotypes.</title>
        <authorList>
            <person name="Korhonen P.K."/>
            <person name="Edoardo P."/>
            <person name="Giuseppe L.R."/>
            <person name="Gasser R.B."/>
        </authorList>
    </citation>
    <scope>NUCLEOTIDE SEQUENCE [LARGE SCALE GENOMIC DNA]</scope>
    <source>
        <strain evidence="2">ISS2496</strain>
    </source>
</reference>
<proteinExistence type="predicted"/>
<feature type="transmembrane region" description="Helical" evidence="1">
    <location>
        <begin position="60"/>
        <end position="78"/>
    </location>
</feature>
<evidence type="ECO:0000256" key="1">
    <source>
        <dbReference type="SAM" id="Phobius"/>
    </source>
</evidence>
<keyword evidence="1" id="KW-1133">Transmembrane helix</keyword>
<keyword evidence="3" id="KW-1185">Reference proteome</keyword>
<dbReference type="AlphaFoldDB" id="A0A0V1ADA8"/>
<gene>
    <name evidence="2" type="ORF">T12_11906</name>
</gene>
<protein>
    <submittedName>
        <fullName evidence="2">Uncharacterized protein</fullName>
    </submittedName>
</protein>
<feature type="non-terminal residue" evidence="2">
    <location>
        <position position="1"/>
    </location>
</feature>
<keyword evidence="1" id="KW-0812">Transmembrane</keyword>
<name>A0A0V1ADA8_9BILA</name>